<organism evidence="1 2">
    <name type="scientific">Salinarimonas soli</name>
    <dbReference type="NCBI Taxonomy" id="1638099"/>
    <lineage>
        <taxon>Bacteria</taxon>
        <taxon>Pseudomonadati</taxon>
        <taxon>Pseudomonadota</taxon>
        <taxon>Alphaproteobacteria</taxon>
        <taxon>Hyphomicrobiales</taxon>
        <taxon>Salinarimonadaceae</taxon>
        <taxon>Salinarimonas</taxon>
    </lineage>
</organism>
<dbReference type="Proteomes" id="UP000323142">
    <property type="component" value="Unassembled WGS sequence"/>
</dbReference>
<dbReference type="AlphaFoldDB" id="A0A5B2VSA9"/>
<keyword evidence="2" id="KW-1185">Reference proteome</keyword>
<proteinExistence type="predicted"/>
<name>A0A5B2VSA9_9HYPH</name>
<evidence type="ECO:0000313" key="1">
    <source>
        <dbReference type="EMBL" id="KAA2241132.1"/>
    </source>
</evidence>
<comment type="caution">
    <text evidence="1">The sequence shown here is derived from an EMBL/GenBank/DDBJ whole genome shotgun (WGS) entry which is preliminary data.</text>
</comment>
<evidence type="ECO:0000313" key="2">
    <source>
        <dbReference type="Proteomes" id="UP000323142"/>
    </source>
</evidence>
<dbReference type="OrthoDB" id="8007283at2"/>
<accession>A0A5B2VSA9</accession>
<protein>
    <submittedName>
        <fullName evidence="1">Uncharacterized protein</fullName>
    </submittedName>
</protein>
<dbReference type="EMBL" id="VUOA01000009">
    <property type="protein sequence ID" value="KAA2241132.1"/>
    <property type="molecule type" value="Genomic_DNA"/>
</dbReference>
<reference evidence="1 2" key="1">
    <citation type="submission" date="2019-09" db="EMBL/GenBank/DDBJ databases">
        <title>Salinarimonas rosea gen. nov., sp. nov., a new member of the a-2 subgroup of the Proteobacteria.</title>
        <authorList>
            <person name="Liu J."/>
        </authorList>
    </citation>
    <scope>NUCLEOTIDE SEQUENCE [LARGE SCALE GENOMIC DNA]</scope>
    <source>
        <strain evidence="1 2">BN140002</strain>
    </source>
</reference>
<dbReference type="RefSeq" id="WP_149815913.1">
    <property type="nucleotide sequence ID" value="NZ_VUOA01000009.1"/>
</dbReference>
<sequence>MAIRFRTYILDDSGRLKRVPRRISEGLVFGDDAIPEYAGTRQRVIEVVVENEDGRPARILDAKGCFWTFDHRGCIDKDLEKSAWAAMQFAFEGEKGSRGKIVDLRPELKRKAFQNEHRWEVSSEDLDRVAADLWPNLVDSPEVTVVKGKAPRRPALSHDARDAIREIMGKISDIGSSLEDLSEHALKGLAFEARRLATAYPIEGGPIWAVVAGEADRYREIKARRRTGRGRWYACLTLFMEEEDKHVIREIDCIEVLCTTREEAVEAVRKLLVENAHRVSDKIRIETDVFSELEHVPRDLDDRLSDHDQSGQSEAL</sequence>
<gene>
    <name evidence="1" type="ORF">F0L46_04865</name>
</gene>
<reference evidence="1 2" key="2">
    <citation type="submission" date="2019-09" db="EMBL/GenBank/DDBJ databases">
        <authorList>
            <person name="Jin C."/>
        </authorList>
    </citation>
    <scope>NUCLEOTIDE SEQUENCE [LARGE SCALE GENOMIC DNA]</scope>
    <source>
        <strain evidence="1 2">BN140002</strain>
    </source>
</reference>